<evidence type="ECO:0000313" key="2">
    <source>
        <dbReference type="EMBL" id="ABK01187.1"/>
    </source>
</evidence>
<name>A1BZ92_BACCE</name>
<protein>
    <submittedName>
        <fullName evidence="1">Uncharacterized protein</fullName>
    </submittedName>
</protein>
<accession>A1BZ92</accession>
<dbReference type="EMBL" id="DQ889678">
    <property type="protein sequence ID" value="ABK01187.1"/>
    <property type="molecule type" value="Genomic_DNA"/>
</dbReference>
<organism evidence="1">
    <name type="scientific">Bacillus cereus</name>
    <dbReference type="NCBI Taxonomy" id="1396"/>
    <lineage>
        <taxon>Bacteria</taxon>
        <taxon>Bacillati</taxon>
        <taxon>Bacillota</taxon>
        <taxon>Bacilli</taxon>
        <taxon>Bacillales</taxon>
        <taxon>Bacillaceae</taxon>
        <taxon>Bacillus</taxon>
        <taxon>Bacillus cereus group</taxon>
    </lineage>
</organism>
<dbReference type="EMBL" id="DQ889677">
    <property type="protein sequence ID" value="ABK00922.1"/>
    <property type="molecule type" value="Genomic_DNA"/>
</dbReference>
<geneLocation type="plasmid" evidence="1">
    <name>pPER272</name>
</geneLocation>
<keyword evidence="1" id="KW-0614">Plasmid</keyword>
<reference evidence="1" key="1">
    <citation type="journal article" date="2007" name="J. Bacteriol.">
        <title>Complete sequence analysis of novel plasmids from emetic and periodontal Bacillus cereus isolates reveals a common evolutionary history among the B. cereus-group plasmids, including Bacillus anthracis pXO1.</title>
        <authorList>
            <person name="Rasko D.A."/>
            <person name="Rosovitz M.J."/>
            <person name="Okstad O.A."/>
            <person name="Fouts D.E."/>
            <person name="Jiang L."/>
            <person name="Cer R.Z."/>
            <person name="Kolsto A.B."/>
            <person name="Gill S.R."/>
            <person name="Ravel J."/>
        </authorList>
    </citation>
    <scope>NUCLEOTIDE SEQUENCE</scope>
    <source>
        <strain evidence="2">AH818</strain>
        <strain evidence="1">AH820</strain>
        <plasmid evidence="1">pPER272</plasmid>
    </source>
</reference>
<evidence type="ECO:0000313" key="1">
    <source>
        <dbReference type="EMBL" id="ABK00922.1"/>
    </source>
</evidence>
<dbReference type="AlphaFoldDB" id="A1BZ92"/>
<sequence length="42" mass="4750">MVFNFLICDFYDVELVCIGDITIVNLALYPGTYVIQGFRGIC</sequence>
<gene>
    <name evidence="2" type="ORF">pPER272_0062</name>
    <name evidence="1" type="ORF">pPER272_AH820_0062</name>
</gene>
<proteinExistence type="predicted"/>